<evidence type="ECO:0000313" key="2">
    <source>
        <dbReference type="Proteomes" id="UP000324222"/>
    </source>
</evidence>
<name>A0A5B7FPC1_PORTR</name>
<comment type="caution">
    <text evidence="1">The sequence shown here is derived from an EMBL/GenBank/DDBJ whole genome shotgun (WGS) entry which is preliminary data.</text>
</comment>
<dbReference type="EMBL" id="VSRR010007362">
    <property type="protein sequence ID" value="MPC46758.1"/>
    <property type="molecule type" value="Genomic_DNA"/>
</dbReference>
<accession>A0A5B7FPC1</accession>
<gene>
    <name evidence="1" type="ORF">E2C01_040483</name>
</gene>
<reference evidence="1 2" key="1">
    <citation type="submission" date="2019-05" db="EMBL/GenBank/DDBJ databases">
        <title>Another draft genome of Portunus trituberculatus and its Hox gene families provides insights of decapod evolution.</title>
        <authorList>
            <person name="Jeong J.-H."/>
            <person name="Song I."/>
            <person name="Kim S."/>
            <person name="Choi T."/>
            <person name="Kim D."/>
            <person name="Ryu S."/>
            <person name="Kim W."/>
        </authorList>
    </citation>
    <scope>NUCLEOTIDE SEQUENCE [LARGE SCALE GENOMIC DNA]</scope>
    <source>
        <tissue evidence="1">Muscle</tissue>
    </source>
</reference>
<proteinExistence type="predicted"/>
<dbReference type="Proteomes" id="UP000324222">
    <property type="component" value="Unassembled WGS sequence"/>
</dbReference>
<organism evidence="1 2">
    <name type="scientific">Portunus trituberculatus</name>
    <name type="common">Swimming crab</name>
    <name type="synonym">Neptunus trituberculatus</name>
    <dbReference type="NCBI Taxonomy" id="210409"/>
    <lineage>
        <taxon>Eukaryota</taxon>
        <taxon>Metazoa</taxon>
        <taxon>Ecdysozoa</taxon>
        <taxon>Arthropoda</taxon>
        <taxon>Crustacea</taxon>
        <taxon>Multicrustacea</taxon>
        <taxon>Malacostraca</taxon>
        <taxon>Eumalacostraca</taxon>
        <taxon>Eucarida</taxon>
        <taxon>Decapoda</taxon>
        <taxon>Pleocyemata</taxon>
        <taxon>Brachyura</taxon>
        <taxon>Eubrachyura</taxon>
        <taxon>Portunoidea</taxon>
        <taxon>Portunidae</taxon>
        <taxon>Portuninae</taxon>
        <taxon>Portunus</taxon>
    </lineage>
</organism>
<keyword evidence="2" id="KW-1185">Reference proteome</keyword>
<evidence type="ECO:0000313" key="1">
    <source>
        <dbReference type="EMBL" id="MPC46758.1"/>
    </source>
</evidence>
<sequence length="60" mass="6688">MYPGSSCRLPARKRSCRSSWVACCAPSPFCILTVGGAGSEQPRFWRRPKLVDSMDRIVVN</sequence>
<protein>
    <submittedName>
        <fullName evidence="1">Uncharacterized protein</fullName>
    </submittedName>
</protein>
<dbReference type="AlphaFoldDB" id="A0A5B7FPC1"/>